<gene>
    <name evidence="3" type="ORF">MAPG_06776</name>
</gene>
<feature type="compositionally biased region" description="Basic and acidic residues" evidence="1">
    <location>
        <begin position="139"/>
        <end position="152"/>
    </location>
</feature>
<name>A0A0C4E2Y4_MAGP6</name>
<reference evidence="4" key="4">
    <citation type="journal article" date="2015" name="G3 (Bethesda)">
        <title>Genome sequences of three phytopathogenic species of the Magnaporthaceae family of fungi.</title>
        <authorList>
            <person name="Okagaki L.H."/>
            <person name="Nunes C.C."/>
            <person name="Sailsbery J."/>
            <person name="Clay B."/>
            <person name="Brown D."/>
            <person name="John T."/>
            <person name="Oh Y."/>
            <person name="Young N."/>
            <person name="Fitzgerald M."/>
            <person name="Haas B.J."/>
            <person name="Zeng Q."/>
            <person name="Young S."/>
            <person name="Adiconis X."/>
            <person name="Fan L."/>
            <person name="Levin J.Z."/>
            <person name="Mitchell T.K."/>
            <person name="Okubara P.A."/>
            <person name="Farman M.L."/>
            <person name="Kohn L.M."/>
            <person name="Birren B."/>
            <person name="Ma L.-J."/>
            <person name="Dean R.A."/>
        </authorList>
    </citation>
    <scope>NUCLEOTIDE SEQUENCE</scope>
    <source>
        <strain evidence="4">ATCC 64411 / 73-15</strain>
    </source>
</reference>
<evidence type="ECO:0000313" key="4">
    <source>
        <dbReference type="EnsemblFungi" id="MAPG_06776T0"/>
    </source>
</evidence>
<accession>A0A0C4E2Y4</accession>
<dbReference type="EMBL" id="ADBL01001635">
    <property type="status" value="NOT_ANNOTATED_CDS"/>
    <property type="molecule type" value="Genomic_DNA"/>
</dbReference>
<dbReference type="VEuPathDB" id="FungiDB:MAPG_06776"/>
<reference evidence="4" key="5">
    <citation type="submission" date="2015-06" db="UniProtKB">
        <authorList>
            <consortium name="EnsemblFungi"/>
        </authorList>
    </citation>
    <scope>IDENTIFICATION</scope>
    <source>
        <strain evidence="4">ATCC 64411</strain>
    </source>
</reference>
<feature type="compositionally biased region" description="Basic and acidic residues" evidence="1">
    <location>
        <begin position="92"/>
        <end position="101"/>
    </location>
</feature>
<dbReference type="eggNOG" id="ENOG502S7WD">
    <property type="taxonomic scope" value="Eukaryota"/>
</dbReference>
<proteinExistence type="predicted"/>
<organism evidence="4 5">
    <name type="scientific">Magnaporthiopsis poae (strain ATCC 64411 / 73-15)</name>
    <name type="common">Kentucky bluegrass fungus</name>
    <name type="synonym">Magnaporthe poae</name>
    <dbReference type="NCBI Taxonomy" id="644358"/>
    <lineage>
        <taxon>Eukaryota</taxon>
        <taxon>Fungi</taxon>
        <taxon>Dikarya</taxon>
        <taxon>Ascomycota</taxon>
        <taxon>Pezizomycotina</taxon>
        <taxon>Sordariomycetes</taxon>
        <taxon>Sordariomycetidae</taxon>
        <taxon>Magnaporthales</taxon>
        <taxon>Magnaporthaceae</taxon>
        <taxon>Magnaporthiopsis</taxon>
    </lineage>
</organism>
<evidence type="ECO:0000313" key="3">
    <source>
        <dbReference type="EMBL" id="KLU87783.1"/>
    </source>
</evidence>
<dbReference type="EMBL" id="GL876970">
    <property type="protein sequence ID" value="KLU87783.1"/>
    <property type="molecule type" value="Genomic_DNA"/>
</dbReference>
<evidence type="ECO:0000256" key="2">
    <source>
        <dbReference type="SAM" id="SignalP"/>
    </source>
</evidence>
<protein>
    <submittedName>
        <fullName evidence="3">Sec20 domain-containing protein</fullName>
    </submittedName>
</protein>
<feature type="region of interest" description="Disordered" evidence="1">
    <location>
        <begin position="74"/>
        <end position="152"/>
    </location>
</feature>
<sequence>MYGPLWWLVWVPLRVGWWSTRKGVSGGLALVGNVRQQQPAGARMEVVDASGSTSVVGMAAGDGGDAAVPTVRVAHGGGEKEKGSAGSDSDSMMERVGKIIDGDGDGEVIAPSENENSDAPNPKKRMWEEPAQDASQPAEGDHAKRSRVKDEL</sequence>
<keyword evidence="5" id="KW-1185">Reference proteome</keyword>
<evidence type="ECO:0000256" key="1">
    <source>
        <dbReference type="SAM" id="MobiDB-lite"/>
    </source>
</evidence>
<evidence type="ECO:0000313" key="5">
    <source>
        <dbReference type="Proteomes" id="UP000011715"/>
    </source>
</evidence>
<dbReference type="EnsemblFungi" id="MAPG_06776T0">
    <property type="protein sequence ID" value="MAPG_06776T0"/>
    <property type="gene ID" value="MAPG_06776"/>
</dbReference>
<reference evidence="5" key="1">
    <citation type="submission" date="2010-05" db="EMBL/GenBank/DDBJ databases">
        <title>The genome sequence of Magnaporthe poae strain ATCC 64411.</title>
        <authorList>
            <person name="Ma L.-J."/>
            <person name="Dead R."/>
            <person name="Young S."/>
            <person name="Zeng Q."/>
            <person name="Koehrsen M."/>
            <person name="Alvarado L."/>
            <person name="Berlin A."/>
            <person name="Chapman S.B."/>
            <person name="Chen Z."/>
            <person name="Freedman E."/>
            <person name="Gellesch M."/>
            <person name="Goldberg J."/>
            <person name="Griggs A."/>
            <person name="Gujja S."/>
            <person name="Heilman E.R."/>
            <person name="Heiman D."/>
            <person name="Hepburn T."/>
            <person name="Howarth C."/>
            <person name="Jen D."/>
            <person name="Larson L."/>
            <person name="Mehta T."/>
            <person name="Neiman D."/>
            <person name="Pearson M."/>
            <person name="Roberts A."/>
            <person name="Saif S."/>
            <person name="Shea T."/>
            <person name="Shenoy N."/>
            <person name="Sisk P."/>
            <person name="Stolte C."/>
            <person name="Sykes S."/>
            <person name="Walk T."/>
            <person name="White J."/>
            <person name="Yandava C."/>
            <person name="Haas B."/>
            <person name="Nusbaum C."/>
            <person name="Birren B."/>
        </authorList>
    </citation>
    <scope>NUCLEOTIDE SEQUENCE [LARGE SCALE GENOMIC DNA]</scope>
    <source>
        <strain evidence="5">ATCC 64411 / 73-15</strain>
    </source>
</reference>
<feature type="chain" id="PRO_5009385687" evidence="2">
    <location>
        <begin position="17"/>
        <end position="152"/>
    </location>
</feature>
<reference evidence="3" key="3">
    <citation type="submission" date="2011-03" db="EMBL/GenBank/DDBJ databases">
        <title>Annotation of Magnaporthe poae ATCC 64411.</title>
        <authorList>
            <person name="Ma L.-J."/>
            <person name="Dead R."/>
            <person name="Young S.K."/>
            <person name="Zeng Q."/>
            <person name="Gargeya S."/>
            <person name="Fitzgerald M."/>
            <person name="Haas B."/>
            <person name="Abouelleil A."/>
            <person name="Alvarado L."/>
            <person name="Arachchi H.M."/>
            <person name="Berlin A."/>
            <person name="Brown A."/>
            <person name="Chapman S.B."/>
            <person name="Chen Z."/>
            <person name="Dunbar C."/>
            <person name="Freedman E."/>
            <person name="Gearin G."/>
            <person name="Gellesch M."/>
            <person name="Goldberg J."/>
            <person name="Griggs A."/>
            <person name="Gujja S."/>
            <person name="Heiman D."/>
            <person name="Howarth C."/>
            <person name="Larson L."/>
            <person name="Lui A."/>
            <person name="MacDonald P.J.P."/>
            <person name="Mehta T."/>
            <person name="Montmayeur A."/>
            <person name="Murphy C."/>
            <person name="Neiman D."/>
            <person name="Pearson M."/>
            <person name="Priest M."/>
            <person name="Roberts A."/>
            <person name="Saif S."/>
            <person name="Shea T."/>
            <person name="Shenoy N."/>
            <person name="Sisk P."/>
            <person name="Stolte C."/>
            <person name="Sykes S."/>
            <person name="Yandava C."/>
            <person name="Wortman J."/>
            <person name="Nusbaum C."/>
            <person name="Birren B."/>
        </authorList>
    </citation>
    <scope>NUCLEOTIDE SEQUENCE</scope>
    <source>
        <strain evidence="3">ATCC 64411</strain>
    </source>
</reference>
<reference evidence="3" key="2">
    <citation type="submission" date="2010-05" db="EMBL/GenBank/DDBJ databases">
        <title>The Genome Sequence of Magnaporthe poae strain ATCC 64411.</title>
        <authorList>
            <consortium name="The Broad Institute Genome Sequencing Platform"/>
            <consortium name="Broad Institute Genome Sequencing Center for Infectious Disease"/>
            <person name="Ma L.-J."/>
            <person name="Dead R."/>
            <person name="Young S."/>
            <person name="Zeng Q."/>
            <person name="Koehrsen M."/>
            <person name="Alvarado L."/>
            <person name="Berlin A."/>
            <person name="Chapman S.B."/>
            <person name="Chen Z."/>
            <person name="Freedman E."/>
            <person name="Gellesch M."/>
            <person name="Goldberg J."/>
            <person name="Griggs A."/>
            <person name="Gujja S."/>
            <person name="Heilman E.R."/>
            <person name="Heiman D."/>
            <person name="Hepburn T."/>
            <person name="Howarth C."/>
            <person name="Jen D."/>
            <person name="Larson L."/>
            <person name="Mehta T."/>
            <person name="Neiman D."/>
            <person name="Pearson M."/>
            <person name="Roberts A."/>
            <person name="Saif S."/>
            <person name="Shea T."/>
            <person name="Shenoy N."/>
            <person name="Sisk P."/>
            <person name="Stolte C."/>
            <person name="Sykes S."/>
            <person name="Walk T."/>
            <person name="White J."/>
            <person name="Yandava C."/>
            <person name="Haas B."/>
            <person name="Nusbaum C."/>
            <person name="Birren B."/>
        </authorList>
    </citation>
    <scope>NUCLEOTIDE SEQUENCE</scope>
    <source>
        <strain evidence="3">ATCC 64411</strain>
    </source>
</reference>
<dbReference type="Proteomes" id="UP000011715">
    <property type="component" value="Unassembled WGS sequence"/>
</dbReference>
<dbReference type="STRING" id="644358.A0A0C4E2Y4"/>
<keyword evidence="2" id="KW-0732">Signal</keyword>
<dbReference type="OrthoDB" id="46868at2759"/>
<dbReference type="AlphaFoldDB" id="A0A0C4E2Y4"/>
<feature type="signal peptide" evidence="2">
    <location>
        <begin position="1"/>
        <end position="16"/>
    </location>
</feature>